<dbReference type="OrthoDB" id="9815897at2"/>
<feature type="transmembrane region" description="Helical" evidence="1">
    <location>
        <begin position="69"/>
        <end position="90"/>
    </location>
</feature>
<comment type="caution">
    <text evidence="2">The sequence shown here is derived from an EMBL/GenBank/DDBJ whole genome shotgun (WGS) entry which is preliminary data.</text>
</comment>
<dbReference type="EMBL" id="PTRA01000001">
    <property type="protein sequence ID" value="PQA58981.1"/>
    <property type="molecule type" value="Genomic_DNA"/>
</dbReference>
<dbReference type="AlphaFoldDB" id="A0A2S7IML3"/>
<dbReference type="Proteomes" id="UP000239590">
    <property type="component" value="Unassembled WGS sequence"/>
</dbReference>
<feature type="transmembrane region" description="Helical" evidence="1">
    <location>
        <begin position="111"/>
        <end position="128"/>
    </location>
</feature>
<keyword evidence="3" id="KW-1185">Reference proteome</keyword>
<keyword evidence="1" id="KW-0812">Transmembrane</keyword>
<name>A0A2S7IML3_9BACT</name>
<feature type="transmembrane region" description="Helical" evidence="1">
    <location>
        <begin position="7"/>
        <end position="25"/>
    </location>
</feature>
<sequence length="140" mass="16118">MAPALRLFLYWMVAAIAIAVAFLYYEFNPVEHAFFPPCLFRQYTGLHCPGCGAQRALHQLLHGNIREAFRYNALLLLMIPYVSLGFVLSVRTHFRGTGYETMPQAYSNPRIIIGILIVICLFWIFRNIPVEPFSWLAPHD</sequence>
<gene>
    <name evidence="2" type="ORF">C5O19_04800</name>
</gene>
<organism evidence="2 3">
    <name type="scientific">Siphonobacter curvatus</name>
    <dbReference type="NCBI Taxonomy" id="2094562"/>
    <lineage>
        <taxon>Bacteria</taxon>
        <taxon>Pseudomonadati</taxon>
        <taxon>Bacteroidota</taxon>
        <taxon>Cytophagia</taxon>
        <taxon>Cytophagales</taxon>
        <taxon>Cytophagaceae</taxon>
        <taxon>Siphonobacter</taxon>
    </lineage>
</organism>
<accession>A0A2S7IML3</accession>
<reference evidence="3" key="1">
    <citation type="submission" date="2018-02" db="EMBL/GenBank/DDBJ databases">
        <title>Genome sequencing of Solimonas sp. HR-BB.</title>
        <authorList>
            <person name="Lee Y."/>
            <person name="Jeon C.O."/>
        </authorList>
    </citation>
    <scope>NUCLEOTIDE SEQUENCE [LARGE SCALE GENOMIC DNA]</scope>
    <source>
        <strain evidence="3">HR-U</strain>
    </source>
</reference>
<dbReference type="Pfam" id="PF10825">
    <property type="entry name" value="DUF2752"/>
    <property type="match status" value="1"/>
</dbReference>
<keyword evidence="1" id="KW-0472">Membrane</keyword>
<protein>
    <recommendedName>
        <fullName evidence="4">DUF2752 domain-containing protein</fullName>
    </recommendedName>
</protein>
<evidence type="ECO:0000313" key="3">
    <source>
        <dbReference type="Proteomes" id="UP000239590"/>
    </source>
</evidence>
<dbReference type="RefSeq" id="WP_104710145.1">
    <property type="nucleotide sequence ID" value="NZ_PTRA01000001.1"/>
</dbReference>
<dbReference type="InterPro" id="IPR021215">
    <property type="entry name" value="DUF2752"/>
</dbReference>
<evidence type="ECO:0008006" key="4">
    <source>
        <dbReference type="Google" id="ProtNLM"/>
    </source>
</evidence>
<evidence type="ECO:0000256" key="1">
    <source>
        <dbReference type="SAM" id="Phobius"/>
    </source>
</evidence>
<keyword evidence="1" id="KW-1133">Transmembrane helix</keyword>
<evidence type="ECO:0000313" key="2">
    <source>
        <dbReference type="EMBL" id="PQA58981.1"/>
    </source>
</evidence>
<proteinExistence type="predicted"/>